<name>A0A8M2BCN1_DANRE</name>
<keyword evidence="1" id="KW-0812">Transmembrane</keyword>
<dbReference type="AlphaFoldDB" id="A0A8M2BCN1"/>
<evidence type="ECO:0000313" key="2">
    <source>
        <dbReference type="Proteomes" id="UP000000437"/>
    </source>
</evidence>
<feature type="transmembrane region" description="Helical" evidence="1">
    <location>
        <begin position="203"/>
        <end position="221"/>
    </location>
</feature>
<feature type="transmembrane region" description="Helical" evidence="1">
    <location>
        <begin position="171"/>
        <end position="197"/>
    </location>
</feature>
<evidence type="ECO:0000256" key="1">
    <source>
        <dbReference type="SAM" id="Phobius"/>
    </source>
</evidence>
<dbReference type="RefSeq" id="XP_005165393.1">
    <property type="nucleotide sequence ID" value="XM_005165336.5"/>
</dbReference>
<dbReference type="FunCoup" id="A0A8M2BCN1">
    <property type="interactions" value="3"/>
</dbReference>
<keyword evidence="2" id="KW-1185">Reference proteome</keyword>
<organism evidence="2 3">
    <name type="scientific">Danio rerio</name>
    <name type="common">Zebrafish</name>
    <name type="synonym">Brachydanio rerio</name>
    <dbReference type="NCBI Taxonomy" id="7955"/>
    <lineage>
        <taxon>Eukaryota</taxon>
        <taxon>Metazoa</taxon>
        <taxon>Chordata</taxon>
        <taxon>Craniata</taxon>
        <taxon>Vertebrata</taxon>
        <taxon>Euteleostomi</taxon>
        <taxon>Actinopterygii</taxon>
        <taxon>Neopterygii</taxon>
        <taxon>Teleostei</taxon>
        <taxon>Ostariophysi</taxon>
        <taxon>Cypriniformes</taxon>
        <taxon>Danionidae</taxon>
        <taxon>Danioninae</taxon>
        <taxon>Danio</taxon>
    </lineage>
</organism>
<dbReference type="PANTHER" id="PTHR34488:SF1">
    <property type="entry name" value="SI:CH211-245H14.1-RELATED"/>
    <property type="match status" value="1"/>
</dbReference>
<evidence type="ECO:0000313" key="4">
    <source>
        <dbReference type="ZFIN" id="ZDB-GENE-060526-321"/>
    </source>
</evidence>
<proteinExistence type="predicted"/>
<dbReference type="AGR" id="ZFIN:ZDB-GENE-060526-321"/>
<reference evidence="3" key="1">
    <citation type="submission" date="2025-08" db="UniProtKB">
        <authorList>
            <consortium name="RefSeq"/>
        </authorList>
    </citation>
    <scope>IDENTIFICATION</scope>
    <source>
        <strain evidence="3">Tuebingen</strain>
        <tissue evidence="3">Fibroblasts and whole tissue</tissue>
    </source>
</reference>
<protein>
    <submittedName>
        <fullName evidence="3">Uncharacterized protein isoform X1</fullName>
    </submittedName>
</protein>
<dbReference type="GeneID" id="564114"/>
<sequence length="273" mass="30778">MSQLKAIPGKYYYVIESGSTDNLPTHILSHLQQQRPNLVQVYSVDQCDVILVLCPIISRAGTDIDAALKKLNDLSAFKPAIFIVLHQTFDPERVVLDSSTFVKRMNTLTVDCLFFDTRLLRCNINDEALDKIVTCFKHQTIANLPIIGTFLIRLLSFLSKTIANLPIIGTFLIRLLSFLSKTIANLSIIGTFLIRLLSFLSKTIANLPIIGTFLIRLLSFLSKTILNLPFIGPCWNRLSSFISQTFIGDLWNQLPSIMSQNKKRQDSDEERSA</sequence>
<evidence type="ECO:0000313" key="3">
    <source>
        <dbReference type="RefSeq" id="XP_005165393.1"/>
    </source>
</evidence>
<dbReference type="PANTHER" id="PTHR34488">
    <property type="entry name" value="SI:CH211-245H14.1-RELATED"/>
    <property type="match status" value="1"/>
</dbReference>
<dbReference type="OrthoDB" id="8446971at2759"/>
<accession>A0A8M2BCN1</accession>
<dbReference type="Proteomes" id="UP000000437">
    <property type="component" value="Chromosome 5"/>
</dbReference>
<gene>
    <name evidence="3 4" type="primary">si:dkey-58f10.7</name>
</gene>
<keyword evidence="1" id="KW-1133">Transmembrane helix</keyword>
<keyword evidence="1" id="KW-0472">Membrane</keyword>
<feature type="transmembrane region" description="Helical" evidence="1">
    <location>
        <begin position="141"/>
        <end position="159"/>
    </location>
</feature>
<dbReference type="ZFIN" id="ZDB-GENE-060526-321">
    <property type="gene designation" value="si:dkey-58f10.7"/>
</dbReference>